<dbReference type="PANTHER" id="PTHR22993:SF9">
    <property type="entry name" value="FORMAMIDOPYRIMIDINE-DNA GLYCOSYLASE"/>
    <property type="match status" value="1"/>
</dbReference>
<dbReference type="InterPro" id="IPR010979">
    <property type="entry name" value="Ribosomal_uS13-like_H2TH"/>
</dbReference>
<feature type="domain" description="Formamidopyrimidine-DNA glycosylase H2TH DNA-binding" evidence="1">
    <location>
        <begin position="95"/>
        <end position="202"/>
    </location>
</feature>
<dbReference type="SMART" id="SM01232">
    <property type="entry name" value="H2TH"/>
    <property type="match status" value="1"/>
</dbReference>
<dbReference type="EMBL" id="MN740698">
    <property type="protein sequence ID" value="QHU08585.1"/>
    <property type="molecule type" value="Genomic_DNA"/>
</dbReference>
<name>A0A6C0JS46_9ZZZZ</name>
<dbReference type="AlphaFoldDB" id="A0A6C0JS46"/>
<accession>A0A6C0JS46</accession>
<dbReference type="Pfam" id="PF06831">
    <property type="entry name" value="H2TH"/>
    <property type="match status" value="1"/>
</dbReference>
<evidence type="ECO:0000313" key="2">
    <source>
        <dbReference type="EMBL" id="QHU08585.1"/>
    </source>
</evidence>
<dbReference type="InterPro" id="IPR015886">
    <property type="entry name" value="H2TH_FPG"/>
</dbReference>
<organism evidence="2">
    <name type="scientific">viral metagenome</name>
    <dbReference type="NCBI Taxonomy" id="1070528"/>
    <lineage>
        <taxon>unclassified sequences</taxon>
        <taxon>metagenomes</taxon>
        <taxon>organismal metagenomes</taxon>
    </lineage>
</organism>
<dbReference type="SUPFAM" id="SSF46946">
    <property type="entry name" value="S13-like H2TH domain"/>
    <property type="match status" value="1"/>
</dbReference>
<dbReference type="GO" id="GO:0003684">
    <property type="term" value="F:damaged DNA binding"/>
    <property type="evidence" value="ECO:0007669"/>
    <property type="project" value="InterPro"/>
</dbReference>
<reference evidence="2" key="1">
    <citation type="journal article" date="2020" name="Nature">
        <title>Giant virus diversity and host interactions through global metagenomics.</title>
        <authorList>
            <person name="Schulz F."/>
            <person name="Roux S."/>
            <person name="Paez-Espino D."/>
            <person name="Jungbluth S."/>
            <person name="Walsh D.A."/>
            <person name="Denef V.J."/>
            <person name="McMahon K.D."/>
            <person name="Konstantinidis K.T."/>
            <person name="Eloe-Fadrosh E.A."/>
            <person name="Kyrpides N.C."/>
            <person name="Woyke T."/>
        </authorList>
    </citation>
    <scope>NUCLEOTIDE SEQUENCE</scope>
    <source>
        <strain evidence="2">GVMAG-S-1063924-116</strain>
    </source>
</reference>
<dbReference type="GO" id="GO:0019104">
    <property type="term" value="F:DNA N-glycosylase activity"/>
    <property type="evidence" value="ECO:0007669"/>
    <property type="project" value="TreeGrafter"/>
</dbReference>
<dbReference type="GO" id="GO:0005634">
    <property type="term" value="C:nucleus"/>
    <property type="evidence" value="ECO:0007669"/>
    <property type="project" value="TreeGrafter"/>
</dbReference>
<dbReference type="Gene3D" id="1.10.8.50">
    <property type="match status" value="1"/>
</dbReference>
<dbReference type="GO" id="GO:0008270">
    <property type="term" value="F:zinc ion binding"/>
    <property type="evidence" value="ECO:0007669"/>
    <property type="project" value="InterPro"/>
</dbReference>
<dbReference type="PANTHER" id="PTHR22993">
    <property type="entry name" value="FORMAMIDOPYRIMIDINE-DNA GLYCOSYLASE"/>
    <property type="match status" value="1"/>
</dbReference>
<proteinExistence type="predicted"/>
<dbReference type="GO" id="GO:0003906">
    <property type="term" value="F:DNA-(apurinic or apyrimidinic site) endonuclease activity"/>
    <property type="evidence" value="ECO:0007669"/>
    <property type="project" value="InterPro"/>
</dbReference>
<evidence type="ECO:0000259" key="1">
    <source>
        <dbReference type="SMART" id="SM01232"/>
    </source>
</evidence>
<dbReference type="GO" id="GO:0006284">
    <property type="term" value="P:base-excision repair"/>
    <property type="evidence" value="ECO:0007669"/>
    <property type="project" value="InterPro"/>
</dbReference>
<sequence>MPEGPDYAVLAETFGEYIGNQLEVLEIDGKDYAEALGTLCVSSSRGKSLRLEGVKTSVSFSLGYTGKIRGGEQNGRVRIRAAEDCDIAFTTAHVIGFEYHEFNLPPDGLDIMMYESISCFIDSIIEAKKMTTSKRNIGKALTEQSHLLGIGNYIKCEALYLAGVHPDSPCRDIPHVKLKEILEHCHAVAHTCYNNGGTPVYSTNPVQTSMVYGRPGKTRVKTRDGYNSWIDEDVQLLY</sequence>
<protein>
    <recommendedName>
        <fullName evidence="1">Formamidopyrimidine-DNA glycosylase H2TH DNA-binding domain-containing protein</fullName>
    </recommendedName>
</protein>